<evidence type="ECO:0000313" key="2">
    <source>
        <dbReference type="EMBL" id="KYN34917.1"/>
    </source>
</evidence>
<feature type="compositionally biased region" description="Basic and acidic residues" evidence="1">
    <location>
        <begin position="310"/>
        <end position="328"/>
    </location>
</feature>
<accession>A0A195F421</accession>
<dbReference type="Proteomes" id="UP000078541">
    <property type="component" value="Unassembled WGS sequence"/>
</dbReference>
<reference evidence="2 3" key="1">
    <citation type="submission" date="2016-03" db="EMBL/GenBank/DDBJ databases">
        <title>Trachymyrmex septentrionalis WGS genome.</title>
        <authorList>
            <person name="Nygaard S."/>
            <person name="Hu H."/>
            <person name="Boomsma J."/>
            <person name="Zhang G."/>
        </authorList>
    </citation>
    <scope>NUCLEOTIDE SEQUENCE [LARGE SCALE GENOMIC DNA]</scope>
    <source>
        <strain evidence="2">Tsep2-gDNA-1</strain>
        <tissue evidence="2">Whole body</tissue>
    </source>
</reference>
<protein>
    <submittedName>
        <fullName evidence="2">Uncharacterized protein</fullName>
    </submittedName>
</protein>
<feature type="region of interest" description="Disordered" evidence="1">
    <location>
        <begin position="15"/>
        <end position="39"/>
    </location>
</feature>
<organism evidence="2 3">
    <name type="scientific">Trachymyrmex septentrionalis</name>
    <dbReference type="NCBI Taxonomy" id="34720"/>
    <lineage>
        <taxon>Eukaryota</taxon>
        <taxon>Metazoa</taxon>
        <taxon>Ecdysozoa</taxon>
        <taxon>Arthropoda</taxon>
        <taxon>Hexapoda</taxon>
        <taxon>Insecta</taxon>
        <taxon>Pterygota</taxon>
        <taxon>Neoptera</taxon>
        <taxon>Endopterygota</taxon>
        <taxon>Hymenoptera</taxon>
        <taxon>Apocrita</taxon>
        <taxon>Aculeata</taxon>
        <taxon>Formicoidea</taxon>
        <taxon>Formicidae</taxon>
        <taxon>Myrmicinae</taxon>
        <taxon>Trachymyrmex</taxon>
    </lineage>
</organism>
<proteinExistence type="predicted"/>
<gene>
    <name evidence="2" type="ORF">ALC56_10885</name>
</gene>
<sequence length="420" mass="47080">MYDARYSRLGEGMAAPRWSPAPRRGRKRGAACGGGKKQTLSRARPAADGMDVANYTVCLNILYATCLGYQIIHIPTIRRAEAVPPMEGEEHARYSACVRACTTVAITSNDHQLGPFGNLLLVSHSGLVTRGSRVPLLSNEGGPLAIPLMPCRPGTIRQRPCLRGILLVVGEPSSLGDARCHCRRDASTRSVARCKTASSFLDSSCLPRSIAHSLVRSLAPNTTLVCRVRVSLDHLESSQIRSAARATFCLPLSHTRDYGYEVAPRIVSRRWWRRRRRRRRRWRTGGKRAGGKNVYIAYTRYVSPPRFTARRSETDSRPSRGDRQRLRDSAAVTLESQLSPGRRVGAAWRASEGRWLISRMTIRDRIRTREADNRALLPRQRVAVADRHRLFRVSRVSASRRIVCRTRAIDRSPISSVLRT</sequence>
<dbReference type="EMBL" id="KQ981855">
    <property type="protein sequence ID" value="KYN34917.1"/>
    <property type="molecule type" value="Genomic_DNA"/>
</dbReference>
<name>A0A195F421_9HYME</name>
<keyword evidence="3" id="KW-1185">Reference proteome</keyword>
<feature type="region of interest" description="Disordered" evidence="1">
    <location>
        <begin position="307"/>
        <end position="329"/>
    </location>
</feature>
<dbReference type="AlphaFoldDB" id="A0A195F421"/>
<evidence type="ECO:0000256" key="1">
    <source>
        <dbReference type="SAM" id="MobiDB-lite"/>
    </source>
</evidence>
<evidence type="ECO:0000313" key="3">
    <source>
        <dbReference type="Proteomes" id="UP000078541"/>
    </source>
</evidence>